<dbReference type="Proteomes" id="UP000266841">
    <property type="component" value="Unassembled WGS sequence"/>
</dbReference>
<comment type="caution">
    <text evidence="2">The sequence shown here is derived from an EMBL/GenBank/DDBJ whole genome shotgun (WGS) entry which is preliminary data.</text>
</comment>
<evidence type="ECO:0000313" key="3">
    <source>
        <dbReference type="Proteomes" id="UP000266841"/>
    </source>
</evidence>
<gene>
    <name evidence="2" type="ORF">THAOC_09736</name>
</gene>
<keyword evidence="3" id="KW-1185">Reference proteome</keyword>
<proteinExistence type="predicted"/>
<sequence>MWPGGFSVPQGQMLYSLNQSSGALGSGLRQAVGLLGPGSPILEQGALVRWELSTGGSLPSPISEGLVTAAAAHPAYQFDQQLCSRWGCRGGSSSLNKSSGQRQLHHSSGWVHGSSSRRRKHIRAASRLIALLARFHPLVAVAQLAVAGSKAAAKFHSAGCPIQPPALVAGGVSSVGSSPPAQLDRQLRWTLARWRGTRSDAQRLGRQRLDKQHR</sequence>
<accession>K0TET0</accession>
<feature type="region of interest" description="Disordered" evidence="1">
    <location>
        <begin position="94"/>
        <end position="116"/>
    </location>
</feature>
<organism evidence="2 3">
    <name type="scientific">Thalassiosira oceanica</name>
    <name type="common">Marine diatom</name>
    <dbReference type="NCBI Taxonomy" id="159749"/>
    <lineage>
        <taxon>Eukaryota</taxon>
        <taxon>Sar</taxon>
        <taxon>Stramenopiles</taxon>
        <taxon>Ochrophyta</taxon>
        <taxon>Bacillariophyta</taxon>
        <taxon>Coscinodiscophyceae</taxon>
        <taxon>Thalassiosirophycidae</taxon>
        <taxon>Thalassiosirales</taxon>
        <taxon>Thalassiosiraceae</taxon>
        <taxon>Thalassiosira</taxon>
    </lineage>
</organism>
<evidence type="ECO:0000256" key="1">
    <source>
        <dbReference type="SAM" id="MobiDB-lite"/>
    </source>
</evidence>
<protein>
    <submittedName>
        <fullName evidence="2">Uncharacterized protein</fullName>
    </submittedName>
</protein>
<reference evidence="2 3" key="1">
    <citation type="journal article" date="2012" name="Genome Biol.">
        <title>Genome and low-iron response of an oceanic diatom adapted to chronic iron limitation.</title>
        <authorList>
            <person name="Lommer M."/>
            <person name="Specht M."/>
            <person name="Roy A.S."/>
            <person name="Kraemer L."/>
            <person name="Andreson R."/>
            <person name="Gutowska M.A."/>
            <person name="Wolf J."/>
            <person name="Bergner S.V."/>
            <person name="Schilhabel M.B."/>
            <person name="Klostermeier U.C."/>
            <person name="Beiko R.G."/>
            <person name="Rosenstiel P."/>
            <person name="Hippler M."/>
            <person name="Laroche J."/>
        </authorList>
    </citation>
    <scope>NUCLEOTIDE SEQUENCE [LARGE SCALE GENOMIC DNA]</scope>
    <source>
        <strain evidence="2 3">CCMP1005</strain>
    </source>
</reference>
<dbReference type="EMBL" id="AGNL01010531">
    <property type="protein sequence ID" value="EJK69047.1"/>
    <property type="molecule type" value="Genomic_DNA"/>
</dbReference>
<name>K0TET0_THAOC</name>
<dbReference type="AlphaFoldDB" id="K0TET0"/>
<evidence type="ECO:0000313" key="2">
    <source>
        <dbReference type="EMBL" id="EJK69047.1"/>
    </source>
</evidence>